<gene>
    <name evidence="5" type="ORF">MSBRW_3673</name>
</gene>
<dbReference type="GO" id="GO:0008835">
    <property type="term" value="F:diaminohydroxyphosphoribosylaminopyrimidine deaminase activity"/>
    <property type="evidence" value="ECO:0007669"/>
    <property type="project" value="UniProtKB-EC"/>
</dbReference>
<dbReference type="PANTHER" id="PTHR38011:SF7">
    <property type="entry name" value="2,5-DIAMINO-6-RIBOSYLAMINO-4(3H)-PYRIMIDINONE 5'-PHOSPHATE REDUCTASE"/>
    <property type="match status" value="1"/>
</dbReference>
<name>A0A0E3LMF4_METBA</name>
<accession>A0A0E3LMF4</accession>
<evidence type="ECO:0000313" key="6">
    <source>
        <dbReference type="Proteomes" id="UP000033038"/>
    </source>
</evidence>
<dbReference type="EMBL" id="CP009526">
    <property type="protein sequence ID" value="AKB52926.1"/>
    <property type="molecule type" value="Genomic_DNA"/>
</dbReference>
<dbReference type="GO" id="GO:0008703">
    <property type="term" value="F:5-amino-6-(5-phosphoribosylamino)uracil reductase activity"/>
    <property type="evidence" value="ECO:0007669"/>
    <property type="project" value="UniProtKB-EC"/>
</dbReference>
<dbReference type="SUPFAM" id="SSF53597">
    <property type="entry name" value="Dihydrofolate reductase-like"/>
    <property type="match status" value="1"/>
</dbReference>
<organism evidence="5 6">
    <name type="scientific">Methanosarcina barkeri str. Wiesmoor</name>
    <dbReference type="NCBI Taxonomy" id="1434109"/>
    <lineage>
        <taxon>Archaea</taxon>
        <taxon>Methanobacteriati</taxon>
        <taxon>Methanobacteriota</taxon>
        <taxon>Stenosarchaea group</taxon>
        <taxon>Methanomicrobia</taxon>
        <taxon>Methanosarcinales</taxon>
        <taxon>Methanosarcinaceae</taxon>
        <taxon>Methanosarcina</taxon>
    </lineage>
</organism>
<proteinExistence type="predicted"/>
<dbReference type="HOGENOM" id="CLU_073038_2_0_2"/>
<dbReference type="InterPro" id="IPR050765">
    <property type="entry name" value="Riboflavin_Biosynth_HTPR"/>
</dbReference>
<evidence type="ECO:0000256" key="3">
    <source>
        <dbReference type="ARBA" id="ARBA00023002"/>
    </source>
</evidence>
<evidence type="ECO:0000313" key="5">
    <source>
        <dbReference type="EMBL" id="AKB52926.1"/>
    </source>
</evidence>
<dbReference type="RefSeq" id="WP_011306064.1">
    <property type="nucleotide sequence ID" value="NZ_CP009526.1"/>
</dbReference>
<dbReference type="PATRIC" id="fig|1434109.4.peg.4747"/>
<protein>
    <submittedName>
        <fullName evidence="5">Diaminohydroxyphosphoribosylaminopyrimidine deaminase</fullName>
        <ecNumber evidence="5">1.1.1.193</ecNumber>
        <ecNumber evidence="5">3.5.4.26</ecNumber>
    </submittedName>
</protein>
<dbReference type="KEGG" id="mbw:MSBRW_3673"/>
<keyword evidence="5" id="KW-0378">Hydrolase</keyword>
<dbReference type="Pfam" id="PF01872">
    <property type="entry name" value="RibD_C"/>
    <property type="match status" value="1"/>
</dbReference>
<reference evidence="5 6" key="1">
    <citation type="submission" date="2014-07" db="EMBL/GenBank/DDBJ databases">
        <title>Methanogenic archaea and the global carbon cycle.</title>
        <authorList>
            <person name="Henriksen J.R."/>
            <person name="Luke J."/>
            <person name="Reinhart S."/>
            <person name="Benedict M.N."/>
            <person name="Youngblut N.D."/>
            <person name="Metcalf M.E."/>
            <person name="Whitaker R.J."/>
            <person name="Metcalf W.W."/>
        </authorList>
    </citation>
    <scope>NUCLEOTIDE SEQUENCE [LARGE SCALE GENOMIC DNA]</scope>
    <source>
        <strain evidence="5 6">Wiesmoor</strain>
    </source>
</reference>
<keyword evidence="3 5" id="KW-0560">Oxidoreductase</keyword>
<dbReference type="InterPro" id="IPR024072">
    <property type="entry name" value="DHFR-like_dom_sf"/>
</dbReference>
<dbReference type="PANTHER" id="PTHR38011">
    <property type="entry name" value="DIHYDROFOLATE REDUCTASE FAMILY PROTEIN (AFU_ORTHOLOGUE AFUA_8G06820)"/>
    <property type="match status" value="1"/>
</dbReference>
<sequence length="223" mass="25328">MIPKVIIHNSISLDGSTTGFEANIEVHYKILSSYQPEAMIVGSNTAKTGTQFFCEKIPPENESDFKKPEIQPDDPRAYWLIADSKGILEGLMHVFRRSEFSKDAIVLVSEKTPEAYINYLKERNYDFIRAGADRVNIRQALEIANERYGFELVVSDSGGVLNSILLEQGLVEEISLILTPEIVGKNGTNLFRTLEKSGTRLELLRDEIVEKQYVHLMYRVLKE</sequence>
<evidence type="ECO:0000259" key="4">
    <source>
        <dbReference type="Pfam" id="PF01872"/>
    </source>
</evidence>
<evidence type="ECO:0000256" key="1">
    <source>
        <dbReference type="ARBA" id="ARBA00005104"/>
    </source>
</evidence>
<feature type="domain" description="Bacterial bifunctional deaminase-reductase C-terminal" evidence="4">
    <location>
        <begin position="3"/>
        <end position="205"/>
    </location>
</feature>
<dbReference type="EC" id="1.1.1.193" evidence="5"/>
<dbReference type="Gene3D" id="3.40.430.10">
    <property type="entry name" value="Dihydrofolate Reductase, subunit A"/>
    <property type="match status" value="1"/>
</dbReference>
<keyword evidence="2" id="KW-0521">NADP</keyword>
<dbReference type="EC" id="3.5.4.26" evidence="5"/>
<dbReference type="InterPro" id="IPR002734">
    <property type="entry name" value="RibDG_C"/>
</dbReference>
<dbReference type="GeneID" id="24825313"/>
<evidence type="ECO:0000256" key="2">
    <source>
        <dbReference type="ARBA" id="ARBA00022857"/>
    </source>
</evidence>
<comment type="pathway">
    <text evidence="1">Cofactor biosynthesis; riboflavin biosynthesis.</text>
</comment>
<dbReference type="Proteomes" id="UP000033038">
    <property type="component" value="Chromosome"/>
</dbReference>
<dbReference type="AlphaFoldDB" id="A0A0E3LMF4"/>
<dbReference type="GO" id="GO:0009231">
    <property type="term" value="P:riboflavin biosynthetic process"/>
    <property type="evidence" value="ECO:0007669"/>
    <property type="project" value="InterPro"/>
</dbReference>